<dbReference type="PRINTS" id="PR00422">
    <property type="entry name" value="TRANSFERRIN"/>
</dbReference>
<keyword evidence="3" id="KW-1185">Reference proteome</keyword>
<dbReference type="GO" id="GO:0005886">
    <property type="term" value="C:plasma membrane"/>
    <property type="evidence" value="ECO:0007669"/>
    <property type="project" value="TreeGrafter"/>
</dbReference>
<gene>
    <name evidence="2" type="primary">Ltf</name>
</gene>
<dbReference type="GO" id="GO:0055037">
    <property type="term" value="C:recycling endosome"/>
    <property type="evidence" value="ECO:0007669"/>
    <property type="project" value="TreeGrafter"/>
</dbReference>
<reference evidence="2" key="3">
    <citation type="submission" date="2025-09" db="UniProtKB">
        <authorList>
            <consortium name="Ensembl"/>
        </authorList>
    </citation>
    <scope>IDENTIFICATION</scope>
</reference>
<dbReference type="Ensembl" id="ENSPEMT00000038945.1">
    <property type="protein sequence ID" value="ENSPEMP00000029342.1"/>
    <property type="gene ID" value="ENSPEMG00000021984.2"/>
</dbReference>
<reference evidence="2" key="2">
    <citation type="submission" date="2025-08" db="UniProtKB">
        <authorList>
            <consortium name="Ensembl"/>
        </authorList>
    </citation>
    <scope>IDENTIFICATION</scope>
</reference>
<dbReference type="GeneTree" id="ENSGT00940000156055"/>
<protein>
    <submittedName>
        <fullName evidence="2">Lactotransferrin</fullName>
    </submittedName>
</protein>
<evidence type="ECO:0000313" key="2">
    <source>
        <dbReference type="Ensembl" id="ENSPEMP00000029342.1"/>
    </source>
</evidence>
<dbReference type="Pfam" id="PF00405">
    <property type="entry name" value="Transferrin"/>
    <property type="match status" value="1"/>
</dbReference>
<dbReference type="InterPro" id="IPR001156">
    <property type="entry name" value="Transferrin-like_dom"/>
</dbReference>
<evidence type="ECO:0000259" key="1">
    <source>
        <dbReference type="PROSITE" id="PS51408"/>
    </source>
</evidence>
<evidence type="ECO:0000313" key="3">
    <source>
        <dbReference type="Proteomes" id="UP000694547"/>
    </source>
</evidence>
<dbReference type="PANTHER" id="PTHR11485:SF55">
    <property type="entry name" value="LACTOTRANSFERRIN"/>
    <property type="match status" value="1"/>
</dbReference>
<feature type="domain" description="Transferrin-like" evidence="1">
    <location>
        <begin position="1"/>
        <end position="95"/>
    </location>
</feature>
<dbReference type="AlphaFoldDB" id="A0A8C8UHD2"/>
<organism evidence="2 3">
    <name type="scientific">Peromyscus maniculatus bairdii</name>
    <name type="common">Prairie deer mouse</name>
    <dbReference type="NCBI Taxonomy" id="230844"/>
    <lineage>
        <taxon>Eukaryota</taxon>
        <taxon>Metazoa</taxon>
        <taxon>Chordata</taxon>
        <taxon>Craniata</taxon>
        <taxon>Vertebrata</taxon>
        <taxon>Euteleostomi</taxon>
        <taxon>Mammalia</taxon>
        <taxon>Eutheria</taxon>
        <taxon>Euarchontoglires</taxon>
        <taxon>Glires</taxon>
        <taxon>Rodentia</taxon>
        <taxon>Myomorpha</taxon>
        <taxon>Muroidea</taxon>
        <taxon>Cricetidae</taxon>
        <taxon>Neotominae</taxon>
        <taxon>Peromyscus</taxon>
    </lineage>
</organism>
<reference evidence="2 3" key="1">
    <citation type="submission" date="2018-10" db="EMBL/GenBank/DDBJ databases">
        <title>Improved assembly of the deer mouse Peromyscus maniculatus genome.</title>
        <authorList>
            <person name="Lassance J.-M."/>
            <person name="Hoekstra H.E."/>
        </authorList>
    </citation>
    <scope>NUCLEOTIDE SEQUENCE [LARGE SCALE GENOMIC DNA]</scope>
</reference>
<dbReference type="GO" id="GO:0005615">
    <property type="term" value="C:extracellular space"/>
    <property type="evidence" value="ECO:0007669"/>
    <property type="project" value="TreeGrafter"/>
</dbReference>
<sequence>MKKVGGQPLSCVKRSSTSQCIQAIVTKKADAMTLDGGSMFDAVSPPYKLRPMAAEVYGTKEQPRTHYYAVAVVKESSSLWKQRIKVPRGVLHVPV</sequence>
<dbReference type="PANTHER" id="PTHR11485">
    <property type="entry name" value="TRANSFERRIN"/>
    <property type="match status" value="1"/>
</dbReference>
<proteinExistence type="predicted"/>
<dbReference type="Gene3D" id="3.40.190.10">
    <property type="entry name" value="Periplasmic binding protein-like II"/>
    <property type="match status" value="2"/>
</dbReference>
<dbReference type="GO" id="GO:0005769">
    <property type="term" value="C:early endosome"/>
    <property type="evidence" value="ECO:0007669"/>
    <property type="project" value="TreeGrafter"/>
</dbReference>
<dbReference type="PROSITE" id="PS51408">
    <property type="entry name" value="TRANSFERRIN_LIKE_4"/>
    <property type="match status" value="1"/>
</dbReference>
<dbReference type="GO" id="GO:0006826">
    <property type="term" value="P:iron ion transport"/>
    <property type="evidence" value="ECO:0007669"/>
    <property type="project" value="TreeGrafter"/>
</dbReference>
<dbReference type="Proteomes" id="UP000694547">
    <property type="component" value="Chromosome 7"/>
</dbReference>
<dbReference type="GO" id="GO:0019731">
    <property type="term" value="P:antibacterial humoral response"/>
    <property type="evidence" value="ECO:0007669"/>
    <property type="project" value="TreeGrafter"/>
</dbReference>
<name>A0A8C8UHD2_PERMB</name>
<dbReference type="SUPFAM" id="SSF53850">
    <property type="entry name" value="Periplasmic binding protein-like II"/>
    <property type="match status" value="1"/>
</dbReference>
<accession>A0A8C8UHD2</accession>